<organism evidence="1 2">
    <name type="scientific">Artemisia annua</name>
    <name type="common">Sweet wormwood</name>
    <dbReference type="NCBI Taxonomy" id="35608"/>
    <lineage>
        <taxon>Eukaryota</taxon>
        <taxon>Viridiplantae</taxon>
        <taxon>Streptophyta</taxon>
        <taxon>Embryophyta</taxon>
        <taxon>Tracheophyta</taxon>
        <taxon>Spermatophyta</taxon>
        <taxon>Magnoliopsida</taxon>
        <taxon>eudicotyledons</taxon>
        <taxon>Gunneridae</taxon>
        <taxon>Pentapetalae</taxon>
        <taxon>asterids</taxon>
        <taxon>campanulids</taxon>
        <taxon>Asterales</taxon>
        <taxon>Asteraceae</taxon>
        <taxon>Asteroideae</taxon>
        <taxon>Anthemideae</taxon>
        <taxon>Artemisiinae</taxon>
        <taxon>Artemisia</taxon>
    </lineage>
</organism>
<sequence length="101" mass="11239">MEDLKNTILSVKFATDSSTCYRAAIASSELGGYIHIVANDGKIIYSYHVKDKTISLSSIPCLAGKNHVSAWAMLECTSLKSDRVYLDSKQEKRVTRRMGYS</sequence>
<proteinExistence type="predicted"/>
<dbReference type="EMBL" id="PKPP01015625">
    <property type="protein sequence ID" value="PWA38445.1"/>
    <property type="molecule type" value="Genomic_DNA"/>
</dbReference>
<evidence type="ECO:0000313" key="1">
    <source>
        <dbReference type="EMBL" id="PWA38445.1"/>
    </source>
</evidence>
<name>A0A2U1KNV1_ARTAN</name>
<dbReference type="Proteomes" id="UP000245207">
    <property type="component" value="Unassembled WGS sequence"/>
</dbReference>
<keyword evidence="2" id="KW-1185">Reference proteome</keyword>
<gene>
    <name evidence="1" type="ORF">CTI12_AA581320</name>
</gene>
<protein>
    <submittedName>
        <fullName evidence="1">Uncharacterized protein</fullName>
    </submittedName>
</protein>
<comment type="caution">
    <text evidence="1">The sequence shown here is derived from an EMBL/GenBank/DDBJ whole genome shotgun (WGS) entry which is preliminary data.</text>
</comment>
<evidence type="ECO:0000313" key="2">
    <source>
        <dbReference type="Proteomes" id="UP000245207"/>
    </source>
</evidence>
<accession>A0A2U1KNV1</accession>
<reference evidence="1 2" key="1">
    <citation type="journal article" date="2018" name="Mol. Plant">
        <title>The genome of Artemisia annua provides insight into the evolution of Asteraceae family and artemisinin biosynthesis.</title>
        <authorList>
            <person name="Shen Q."/>
            <person name="Zhang L."/>
            <person name="Liao Z."/>
            <person name="Wang S."/>
            <person name="Yan T."/>
            <person name="Shi P."/>
            <person name="Liu M."/>
            <person name="Fu X."/>
            <person name="Pan Q."/>
            <person name="Wang Y."/>
            <person name="Lv Z."/>
            <person name="Lu X."/>
            <person name="Zhang F."/>
            <person name="Jiang W."/>
            <person name="Ma Y."/>
            <person name="Chen M."/>
            <person name="Hao X."/>
            <person name="Li L."/>
            <person name="Tang Y."/>
            <person name="Lv G."/>
            <person name="Zhou Y."/>
            <person name="Sun X."/>
            <person name="Brodelius P.E."/>
            <person name="Rose J.K.C."/>
            <person name="Tang K."/>
        </authorList>
    </citation>
    <scope>NUCLEOTIDE SEQUENCE [LARGE SCALE GENOMIC DNA]</scope>
    <source>
        <strain evidence="2">cv. Huhao1</strain>
        <tissue evidence="1">Leaf</tissue>
    </source>
</reference>
<dbReference type="OrthoDB" id="10543502at2759"/>
<dbReference type="AlphaFoldDB" id="A0A2U1KNV1"/>